<protein>
    <recommendedName>
        <fullName evidence="4">Lipoprotein</fullName>
    </recommendedName>
</protein>
<dbReference type="RefSeq" id="WP_263075528.1">
    <property type="nucleotide sequence ID" value="NZ_CP089977.1"/>
</dbReference>
<evidence type="ECO:0000256" key="1">
    <source>
        <dbReference type="SAM" id="SignalP"/>
    </source>
</evidence>
<keyword evidence="1" id="KW-0732">Signal</keyword>
<evidence type="ECO:0000313" key="2">
    <source>
        <dbReference type="EMBL" id="UXZ04049.1"/>
    </source>
</evidence>
<name>A0ABY6F1S6_9GAMM</name>
<evidence type="ECO:0008006" key="4">
    <source>
        <dbReference type="Google" id="ProtNLM"/>
    </source>
</evidence>
<reference evidence="2" key="1">
    <citation type="submission" date="2021-12" db="EMBL/GenBank/DDBJ databases">
        <title>taxonomy of Moraxella sp. ZY201224.</title>
        <authorList>
            <person name="Li F."/>
        </authorList>
    </citation>
    <scope>NUCLEOTIDE SEQUENCE</scope>
    <source>
        <strain evidence="2">ZY201224</strain>
    </source>
</reference>
<proteinExistence type="predicted"/>
<dbReference type="Proteomes" id="UP001063782">
    <property type="component" value="Chromosome"/>
</dbReference>
<gene>
    <name evidence="2" type="ORF">LU297_05350</name>
</gene>
<keyword evidence="3" id="KW-1185">Reference proteome</keyword>
<organism evidence="2 3">
    <name type="scientific">Moraxella nasicaprae</name>
    <dbReference type="NCBI Taxonomy" id="2904122"/>
    <lineage>
        <taxon>Bacteria</taxon>
        <taxon>Pseudomonadati</taxon>
        <taxon>Pseudomonadota</taxon>
        <taxon>Gammaproteobacteria</taxon>
        <taxon>Moraxellales</taxon>
        <taxon>Moraxellaceae</taxon>
        <taxon>Moraxella</taxon>
    </lineage>
</organism>
<feature type="signal peptide" evidence="1">
    <location>
        <begin position="1"/>
        <end position="19"/>
    </location>
</feature>
<feature type="chain" id="PRO_5046250693" description="Lipoprotein" evidence="1">
    <location>
        <begin position="20"/>
        <end position="112"/>
    </location>
</feature>
<dbReference type="EMBL" id="CP089977">
    <property type="protein sequence ID" value="UXZ04049.1"/>
    <property type="molecule type" value="Genomic_DNA"/>
</dbReference>
<accession>A0ABY6F1S6</accession>
<sequence length="112" mass="11865">MKKFILAAVLSAVGSSAFGFCSYSTYISPDDKYNSNGQYLAGAVTKSAAAAILRQNRAWAGSNECGLGSKSARASFEAKVRRGNISPSTIRAIVRGNPWVTVEIHGNSVTVY</sequence>
<evidence type="ECO:0000313" key="3">
    <source>
        <dbReference type="Proteomes" id="UP001063782"/>
    </source>
</evidence>